<dbReference type="GO" id="GO:0003677">
    <property type="term" value="F:DNA binding"/>
    <property type="evidence" value="ECO:0007669"/>
    <property type="project" value="UniProtKB-KW"/>
</dbReference>
<dbReference type="PROSITE" id="PS51217">
    <property type="entry name" value="UVRD_HELICASE_CTER"/>
    <property type="match status" value="1"/>
</dbReference>
<comment type="caution">
    <text evidence="17">The sequence shown here is derived from an EMBL/GenBank/DDBJ whole genome shotgun (WGS) entry which is preliminary data.</text>
</comment>
<dbReference type="Gene3D" id="3.40.50.300">
    <property type="entry name" value="P-loop containing nucleotide triphosphate hydrolases"/>
    <property type="match status" value="4"/>
</dbReference>
<dbReference type="RefSeq" id="WP_120199923.1">
    <property type="nucleotide sequence ID" value="NZ_RAQJ01000001.1"/>
</dbReference>
<dbReference type="GO" id="GO:0000725">
    <property type="term" value="P:recombinational repair"/>
    <property type="evidence" value="ECO:0007669"/>
    <property type="project" value="TreeGrafter"/>
</dbReference>
<dbReference type="PROSITE" id="PS51198">
    <property type="entry name" value="UVRD_HELICASE_ATP_BIND"/>
    <property type="match status" value="1"/>
</dbReference>
<keyword evidence="4 14" id="KW-0378">Hydrolase</keyword>
<dbReference type="GO" id="GO:0004527">
    <property type="term" value="F:exonuclease activity"/>
    <property type="evidence" value="ECO:0007669"/>
    <property type="project" value="UniProtKB-KW"/>
</dbReference>
<feature type="domain" description="UvrD-like helicase ATP-binding" evidence="15">
    <location>
        <begin position="1"/>
        <end position="471"/>
    </location>
</feature>
<evidence type="ECO:0000256" key="13">
    <source>
        <dbReference type="ARBA" id="ARBA00048988"/>
    </source>
</evidence>
<dbReference type="AlphaFoldDB" id="A0A420DWZ0"/>
<dbReference type="InterPro" id="IPR011604">
    <property type="entry name" value="PDDEXK-like_dom_sf"/>
</dbReference>
<evidence type="ECO:0000256" key="1">
    <source>
        <dbReference type="ARBA" id="ARBA00022722"/>
    </source>
</evidence>
<dbReference type="Gene3D" id="3.90.320.10">
    <property type="match status" value="1"/>
</dbReference>
<dbReference type="EC" id="5.6.2.4" evidence="12"/>
<keyword evidence="3" id="KW-0227">DNA damage</keyword>
<dbReference type="InterPro" id="IPR014017">
    <property type="entry name" value="DNA_helicase_UvrD-like_C"/>
</dbReference>
<keyword evidence="7 14" id="KW-0067">ATP-binding</keyword>
<dbReference type="Pfam" id="PF00580">
    <property type="entry name" value="UvrD-helicase"/>
    <property type="match status" value="1"/>
</dbReference>
<keyword evidence="8" id="KW-0238">DNA-binding</keyword>
<comment type="catalytic activity">
    <reaction evidence="11">
        <text>Couples ATP hydrolysis with the unwinding of duplex DNA by translocating in the 3'-5' direction.</text>
        <dbReference type="EC" id="5.6.2.4"/>
    </reaction>
</comment>
<evidence type="ECO:0000256" key="4">
    <source>
        <dbReference type="ARBA" id="ARBA00022801"/>
    </source>
</evidence>
<keyword evidence="18" id="KW-1185">Reference proteome</keyword>
<dbReference type="Proteomes" id="UP000284892">
    <property type="component" value="Unassembled WGS sequence"/>
</dbReference>
<evidence type="ECO:0000256" key="2">
    <source>
        <dbReference type="ARBA" id="ARBA00022741"/>
    </source>
</evidence>
<evidence type="ECO:0000259" key="16">
    <source>
        <dbReference type="PROSITE" id="PS51217"/>
    </source>
</evidence>
<dbReference type="Pfam" id="PF13361">
    <property type="entry name" value="UvrD_C"/>
    <property type="match status" value="1"/>
</dbReference>
<accession>A0A420DWZ0</accession>
<evidence type="ECO:0000256" key="10">
    <source>
        <dbReference type="ARBA" id="ARBA00023235"/>
    </source>
</evidence>
<evidence type="ECO:0000256" key="8">
    <source>
        <dbReference type="ARBA" id="ARBA00023125"/>
    </source>
</evidence>
<keyword evidence="2 14" id="KW-0547">Nucleotide-binding</keyword>
<comment type="catalytic activity">
    <reaction evidence="13">
        <text>ATP + H2O = ADP + phosphate + H(+)</text>
        <dbReference type="Rhea" id="RHEA:13065"/>
        <dbReference type="ChEBI" id="CHEBI:15377"/>
        <dbReference type="ChEBI" id="CHEBI:15378"/>
        <dbReference type="ChEBI" id="CHEBI:30616"/>
        <dbReference type="ChEBI" id="CHEBI:43474"/>
        <dbReference type="ChEBI" id="CHEBI:456216"/>
        <dbReference type="EC" id="5.6.2.4"/>
    </reaction>
</comment>
<dbReference type="InterPro" id="IPR027417">
    <property type="entry name" value="P-loop_NTPase"/>
</dbReference>
<protein>
    <recommendedName>
        <fullName evidence="12">DNA 3'-5' helicase</fullName>
        <ecNumber evidence="12">5.6.2.4</ecNumber>
    </recommendedName>
</protein>
<keyword evidence="6 17" id="KW-0269">Exonuclease</keyword>
<dbReference type="SUPFAM" id="SSF52540">
    <property type="entry name" value="P-loop containing nucleoside triphosphate hydrolases"/>
    <property type="match status" value="1"/>
</dbReference>
<sequence length="1049" mass="121561">MQKLTPFTIYNASAGSGKTFTLVKDYLKILLQSKNILAFRNILALTFTNKAVNEMKERIIETLQLFSEEKIIDQPNTMFQLISDELDINPEELHLKSKTVLHTIIHNYAAFDISTIDKFNHKLIRVFAHDLKLPMNFEVELDTQNLLSKAVDKLIDKTGTDKSLTKVLVDFAIEKINEDKSWDIAYDFNAIAKLLVNESEIPFIELIKDKSIEDFKLLKSQLQKEQNSIETIVVKNAETILTLIDECGLEHDDFSRKSLPNHFKNLANKRFNIKFDNNWQLGIETKALYPSKVSAEIASIIEDIKPQIIAAFYKTKGFVIRHKFLSNCLKNITPLSVLNAISKTLQELKEEDNLLLISEFNSIINKEIADQPAPYIYERIGEKFKHYFIDEFQDTSVLQWKNLIPLIDNAITGENLKGEIGSTMLVGDAKQAIYRWRGGDPEQFINLYNKTDNPFFVEQKVEPLPFNYRSFKTIVEFNNSFFKHISNIAFSNPQHQHIYENSSQIGFLNDEGYVELSFLNLKDEDKDQLYCENILETIKKTIANGFNLNDICIITRKTKEGITIAQFLSENDIDIVSSESLMLKNSPEVQFITNIIKLAVQQKNNVIKIDVLNFIAKHCIKVNDEHAFYSKYISLDPYQLFESLYDYGIEFNFNTFLHMPLYEAVETIIRQFKLNQSSNAYIQFYLDEVLDYSLKYNSSFNGFIEYWERKKDKLSIVSPQGKNAVQIMTIHKSKGLEFPVVIFPYANQNIYFDMSPKIWFSVEKEKYNGFSHLLINVNKDLETYNEKGAEIYNNYQSQLELDSINLLYVVLTRAAEQLYIISESDVDKNGNEKLKLFSGLFINYLKSINLWNENQANYTFGVPNRTITKKTILKQSIEQKQFISVSKETHKLNIVTNSGRLWNTAQEKAIEKGNLIHDVMSHIKTINDISFALDLYTNSGRINKLQASELKSSIHDIINHEKLHSYFNPNLTIYNEKDIISKKGNILRPDRVVINKNNEAAIIDYKTGLENSKHKEQLFDYQFLLEEMNFIVTNKILVYINNDITVKEF</sequence>
<evidence type="ECO:0000313" key="18">
    <source>
        <dbReference type="Proteomes" id="UP000284892"/>
    </source>
</evidence>
<dbReference type="OrthoDB" id="9810135at2"/>
<dbReference type="InterPro" id="IPR014016">
    <property type="entry name" value="UvrD-like_ATP-bd"/>
</dbReference>
<proteinExistence type="predicted"/>
<keyword evidence="10" id="KW-0413">Isomerase</keyword>
<evidence type="ECO:0000256" key="5">
    <source>
        <dbReference type="ARBA" id="ARBA00022806"/>
    </source>
</evidence>
<name>A0A420DWZ0_9FLAO</name>
<dbReference type="GO" id="GO:0043138">
    <property type="term" value="F:3'-5' DNA helicase activity"/>
    <property type="evidence" value="ECO:0007669"/>
    <property type="project" value="UniProtKB-EC"/>
</dbReference>
<evidence type="ECO:0000256" key="11">
    <source>
        <dbReference type="ARBA" id="ARBA00034617"/>
    </source>
</evidence>
<evidence type="ECO:0000256" key="6">
    <source>
        <dbReference type="ARBA" id="ARBA00022839"/>
    </source>
</evidence>
<evidence type="ECO:0000313" key="17">
    <source>
        <dbReference type="EMBL" id="RKE98729.1"/>
    </source>
</evidence>
<feature type="domain" description="UvrD-like helicase C-terminal" evidence="16">
    <location>
        <begin position="472"/>
        <end position="735"/>
    </location>
</feature>
<reference evidence="17 18" key="1">
    <citation type="submission" date="2018-09" db="EMBL/GenBank/DDBJ databases">
        <title>Genomic Encyclopedia of Archaeal and Bacterial Type Strains, Phase II (KMG-II): from individual species to whole genera.</title>
        <authorList>
            <person name="Goeker M."/>
        </authorList>
    </citation>
    <scope>NUCLEOTIDE SEQUENCE [LARGE SCALE GENOMIC DNA]</scope>
    <source>
        <strain evidence="17 18">DSM 26283</strain>
    </source>
</reference>
<evidence type="ECO:0000256" key="7">
    <source>
        <dbReference type="ARBA" id="ARBA00022840"/>
    </source>
</evidence>
<keyword evidence="1" id="KW-0540">Nuclease</keyword>
<dbReference type="PANTHER" id="PTHR11070:SF67">
    <property type="entry name" value="DNA 3'-5' HELICASE"/>
    <property type="match status" value="1"/>
</dbReference>
<evidence type="ECO:0000256" key="9">
    <source>
        <dbReference type="ARBA" id="ARBA00023204"/>
    </source>
</evidence>
<evidence type="ECO:0000256" key="12">
    <source>
        <dbReference type="ARBA" id="ARBA00034808"/>
    </source>
</evidence>
<keyword evidence="5 14" id="KW-0347">Helicase</keyword>
<evidence type="ECO:0000259" key="15">
    <source>
        <dbReference type="PROSITE" id="PS51198"/>
    </source>
</evidence>
<evidence type="ECO:0000256" key="3">
    <source>
        <dbReference type="ARBA" id="ARBA00022763"/>
    </source>
</evidence>
<dbReference type="GO" id="GO:0005829">
    <property type="term" value="C:cytosol"/>
    <property type="evidence" value="ECO:0007669"/>
    <property type="project" value="TreeGrafter"/>
</dbReference>
<evidence type="ECO:0000256" key="14">
    <source>
        <dbReference type="PROSITE-ProRule" id="PRU00560"/>
    </source>
</evidence>
<keyword evidence="9" id="KW-0234">DNA repair</keyword>
<organism evidence="17 18">
    <name type="scientific">Ichthyenterobacterium magnum</name>
    <dbReference type="NCBI Taxonomy" id="1230530"/>
    <lineage>
        <taxon>Bacteria</taxon>
        <taxon>Pseudomonadati</taxon>
        <taxon>Bacteroidota</taxon>
        <taxon>Flavobacteriia</taxon>
        <taxon>Flavobacteriales</taxon>
        <taxon>Flavobacteriaceae</taxon>
        <taxon>Ichthyenterobacterium</taxon>
    </lineage>
</organism>
<feature type="binding site" evidence="14">
    <location>
        <begin position="12"/>
        <end position="19"/>
    </location>
    <ligand>
        <name>ATP</name>
        <dbReference type="ChEBI" id="CHEBI:30616"/>
    </ligand>
</feature>
<dbReference type="InterPro" id="IPR000212">
    <property type="entry name" value="DNA_helicase_UvrD/REP"/>
</dbReference>
<dbReference type="GO" id="GO:0005524">
    <property type="term" value="F:ATP binding"/>
    <property type="evidence" value="ECO:0007669"/>
    <property type="project" value="UniProtKB-UniRule"/>
</dbReference>
<gene>
    <name evidence="17" type="ORF">BXY80_0822</name>
</gene>
<dbReference type="PANTHER" id="PTHR11070">
    <property type="entry name" value="UVRD / RECB / PCRA DNA HELICASE FAMILY MEMBER"/>
    <property type="match status" value="1"/>
</dbReference>
<dbReference type="EMBL" id="RAQJ01000001">
    <property type="protein sequence ID" value="RKE98729.1"/>
    <property type="molecule type" value="Genomic_DNA"/>
</dbReference>